<dbReference type="Proteomes" id="UP000177152">
    <property type="component" value="Unassembled WGS sequence"/>
</dbReference>
<accession>A0A1G2K318</accession>
<proteinExistence type="predicted"/>
<feature type="transmembrane region" description="Helical" evidence="1">
    <location>
        <begin position="20"/>
        <end position="45"/>
    </location>
</feature>
<sequence length="186" mass="20988">MNPYFQFLDWFYSSGGATALFWIKSVAAVVSIVCFSFIVYINLLLFDMMKKRGTTVRQEVSNILAEEAEEDFGALPASVKTDISPKWESVLNKAAAPNPSDWKLAVIEADSLMDDLLKRSGYFGATMGDRLKQLDRSKLSSLNELWEAHKIRNLIAHDPNRPVSRQEIDRAIDGYEKALGELDFMS</sequence>
<keyword evidence="1" id="KW-0472">Membrane</keyword>
<dbReference type="EMBL" id="MHQC01000049">
    <property type="protein sequence ID" value="OGZ93829.1"/>
    <property type="molecule type" value="Genomic_DNA"/>
</dbReference>
<evidence type="ECO:0000256" key="1">
    <source>
        <dbReference type="SAM" id="Phobius"/>
    </source>
</evidence>
<comment type="caution">
    <text evidence="2">The sequence shown here is derived from an EMBL/GenBank/DDBJ whole genome shotgun (WGS) entry which is preliminary data.</text>
</comment>
<reference evidence="2 3" key="1">
    <citation type="journal article" date="2016" name="Nat. Commun.">
        <title>Thousands of microbial genomes shed light on interconnected biogeochemical processes in an aquifer system.</title>
        <authorList>
            <person name="Anantharaman K."/>
            <person name="Brown C.T."/>
            <person name="Hug L.A."/>
            <person name="Sharon I."/>
            <person name="Castelle C.J."/>
            <person name="Probst A.J."/>
            <person name="Thomas B.C."/>
            <person name="Singh A."/>
            <person name="Wilkins M.J."/>
            <person name="Karaoz U."/>
            <person name="Brodie E.L."/>
            <person name="Williams K.H."/>
            <person name="Hubbard S.S."/>
            <person name="Banfield J.F."/>
        </authorList>
    </citation>
    <scope>NUCLEOTIDE SEQUENCE [LARGE SCALE GENOMIC DNA]</scope>
</reference>
<name>A0A1G2K318_9BACT</name>
<dbReference type="AlphaFoldDB" id="A0A1G2K318"/>
<keyword evidence="1" id="KW-1133">Transmembrane helix</keyword>
<protein>
    <submittedName>
        <fullName evidence="2">Uncharacterized protein</fullName>
    </submittedName>
</protein>
<evidence type="ECO:0000313" key="3">
    <source>
        <dbReference type="Proteomes" id="UP000177152"/>
    </source>
</evidence>
<organism evidence="2 3">
    <name type="scientific">Candidatus Sungbacteria bacterium RIFCSPHIGHO2_01_FULL_47_32</name>
    <dbReference type="NCBI Taxonomy" id="1802264"/>
    <lineage>
        <taxon>Bacteria</taxon>
        <taxon>Candidatus Sungiibacteriota</taxon>
    </lineage>
</organism>
<evidence type="ECO:0000313" key="2">
    <source>
        <dbReference type="EMBL" id="OGZ93829.1"/>
    </source>
</evidence>
<gene>
    <name evidence="2" type="ORF">A2633_04325</name>
</gene>
<keyword evidence="1" id="KW-0812">Transmembrane</keyword>